<dbReference type="AlphaFoldDB" id="A0A5C9A412"/>
<dbReference type="InterPro" id="IPR009057">
    <property type="entry name" value="Homeodomain-like_sf"/>
</dbReference>
<organism evidence="5 6">
    <name type="scientific">Parahaliea aestuarii</name>
    <dbReference type="NCBI Taxonomy" id="1852021"/>
    <lineage>
        <taxon>Bacteria</taxon>
        <taxon>Pseudomonadati</taxon>
        <taxon>Pseudomonadota</taxon>
        <taxon>Gammaproteobacteria</taxon>
        <taxon>Cellvibrionales</taxon>
        <taxon>Halieaceae</taxon>
        <taxon>Parahaliea</taxon>
    </lineage>
</organism>
<dbReference type="PANTHER" id="PTHR43280">
    <property type="entry name" value="ARAC-FAMILY TRANSCRIPTIONAL REGULATOR"/>
    <property type="match status" value="1"/>
</dbReference>
<dbReference type="PROSITE" id="PS00041">
    <property type="entry name" value="HTH_ARAC_FAMILY_1"/>
    <property type="match status" value="1"/>
</dbReference>
<dbReference type="InterPro" id="IPR018062">
    <property type="entry name" value="HTH_AraC-typ_CS"/>
</dbReference>
<dbReference type="GO" id="GO:0003700">
    <property type="term" value="F:DNA-binding transcription factor activity"/>
    <property type="evidence" value="ECO:0007669"/>
    <property type="project" value="InterPro"/>
</dbReference>
<dbReference type="GO" id="GO:0043565">
    <property type="term" value="F:sequence-specific DNA binding"/>
    <property type="evidence" value="ECO:0007669"/>
    <property type="project" value="InterPro"/>
</dbReference>
<dbReference type="SMART" id="SM00342">
    <property type="entry name" value="HTH_ARAC"/>
    <property type="match status" value="1"/>
</dbReference>
<proteinExistence type="predicted"/>
<sequence length="380" mass="42396">MSASPNPSLHTRGALISLANALVAALQSEDADTAFLEQTRQFVDLLGDTLTLPVTTMLNLDQLDLEARHELLAETLEELGLPLAGLNWHDYPELAMQFQSRVWAHFYHRFLLTHQIVTSHIELLPAPEPDFPRPLHTPAGSWLLLYAAAGECLLSCADSKLRLGNNGPALLLIPPECQLLVQCAQRDSECSLFSSAFFPPQHWQALLRSGVVNGELRGEVIADAHIAGYISESFGRIIDIAHSQSRHSQALHLNLLEQILLLCDQQRPQQQRESLDRRVVAARDYLLAHYAEKTTVEQVAAAANAAPSTLNALFKSQMGENLMRWRDQLRMQKARELLQGSDKAVKVIAAEVGYDDPMFFSRRFKQLTGWSPTQIRDGKS</sequence>
<evidence type="ECO:0000256" key="3">
    <source>
        <dbReference type="ARBA" id="ARBA00023163"/>
    </source>
</evidence>
<dbReference type="RefSeq" id="WP_148062575.1">
    <property type="nucleotide sequence ID" value="NZ_VRYZ01000001.1"/>
</dbReference>
<accession>A0A5C9A412</accession>
<keyword evidence="1" id="KW-0805">Transcription regulation</keyword>
<dbReference type="InterPro" id="IPR018060">
    <property type="entry name" value="HTH_AraC"/>
</dbReference>
<dbReference type="PROSITE" id="PS01124">
    <property type="entry name" value="HTH_ARAC_FAMILY_2"/>
    <property type="match status" value="1"/>
</dbReference>
<protein>
    <submittedName>
        <fullName evidence="5">Helix-turn-helix domain-containing protein</fullName>
    </submittedName>
</protein>
<evidence type="ECO:0000256" key="2">
    <source>
        <dbReference type="ARBA" id="ARBA00023125"/>
    </source>
</evidence>
<dbReference type="OrthoDB" id="9803764at2"/>
<feature type="domain" description="HTH araC/xylS-type" evidence="4">
    <location>
        <begin position="280"/>
        <end position="378"/>
    </location>
</feature>
<reference evidence="5 6" key="1">
    <citation type="submission" date="2019-08" db="EMBL/GenBank/DDBJ databases">
        <title>Parahaliea maris sp. nov., isolated from the surface seawater.</title>
        <authorList>
            <person name="Liu Y."/>
        </authorList>
    </citation>
    <scope>NUCLEOTIDE SEQUENCE [LARGE SCALE GENOMIC DNA]</scope>
    <source>
        <strain evidence="5 6">S2-26</strain>
    </source>
</reference>
<dbReference type="Gene3D" id="1.10.10.60">
    <property type="entry name" value="Homeodomain-like"/>
    <property type="match status" value="2"/>
</dbReference>
<evidence type="ECO:0000259" key="4">
    <source>
        <dbReference type="PROSITE" id="PS01124"/>
    </source>
</evidence>
<keyword evidence="2" id="KW-0238">DNA-binding</keyword>
<evidence type="ECO:0000313" key="5">
    <source>
        <dbReference type="EMBL" id="TXS94734.1"/>
    </source>
</evidence>
<gene>
    <name evidence="5" type="ORF">FVW59_02135</name>
</gene>
<comment type="caution">
    <text evidence="5">The sequence shown here is derived from an EMBL/GenBank/DDBJ whole genome shotgun (WGS) entry which is preliminary data.</text>
</comment>
<dbReference type="EMBL" id="VRYZ01000001">
    <property type="protein sequence ID" value="TXS94734.1"/>
    <property type="molecule type" value="Genomic_DNA"/>
</dbReference>
<dbReference type="Gene3D" id="2.60.120.280">
    <property type="entry name" value="Regulatory protein AraC"/>
    <property type="match status" value="1"/>
</dbReference>
<dbReference type="Pfam" id="PF12833">
    <property type="entry name" value="HTH_18"/>
    <property type="match status" value="1"/>
</dbReference>
<dbReference type="PANTHER" id="PTHR43280:SF2">
    <property type="entry name" value="HTH-TYPE TRANSCRIPTIONAL REGULATOR EXSA"/>
    <property type="match status" value="1"/>
</dbReference>
<dbReference type="SUPFAM" id="SSF46689">
    <property type="entry name" value="Homeodomain-like"/>
    <property type="match status" value="2"/>
</dbReference>
<evidence type="ECO:0000256" key="1">
    <source>
        <dbReference type="ARBA" id="ARBA00023015"/>
    </source>
</evidence>
<evidence type="ECO:0000313" key="6">
    <source>
        <dbReference type="Proteomes" id="UP000321933"/>
    </source>
</evidence>
<dbReference type="Proteomes" id="UP000321933">
    <property type="component" value="Unassembled WGS sequence"/>
</dbReference>
<keyword evidence="6" id="KW-1185">Reference proteome</keyword>
<name>A0A5C9A412_9GAMM</name>
<keyword evidence="3" id="KW-0804">Transcription</keyword>